<evidence type="ECO:0000256" key="8">
    <source>
        <dbReference type="ARBA" id="ARBA00023136"/>
    </source>
</evidence>
<feature type="region of interest" description="Disordered" evidence="11">
    <location>
        <begin position="402"/>
        <end position="434"/>
    </location>
</feature>
<keyword evidence="6" id="KW-0445">Lipid transport</keyword>
<feature type="compositionally biased region" description="Basic and acidic residues" evidence="11">
    <location>
        <begin position="604"/>
        <end position="614"/>
    </location>
</feature>
<feature type="compositionally biased region" description="Basic and acidic residues" evidence="11">
    <location>
        <begin position="1598"/>
        <end position="1614"/>
    </location>
</feature>
<accession>A0A9P8A761</accession>
<feature type="compositionally biased region" description="Low complexity" evidence="11">
    <location>
        <begin position="801"/>
        <end position="820"/>
    </location>
</feature>
<dbReference type="InterPro" id="IPR006709">
    <property type="entry name" value="SSU_processome_Utp14"/>
</dbReference>
<comment type="function">
    <text evidence="10">Component of the ERMES/MDM complex, which serves as a molecular tether to connect the endoplasmic reticulum (ER) and mitochondria. Components of this complex are involved in the control of mitochondrial shape and protein biogenesis, and function in nonvesicular lipid trafficking between the ER and mitochondria. MDM34 is required for the interaction of the ER-resident membrane protein MMM1 and the outer mitochondrial membrane-resident beta-barrel protein MDM10.</text>
</comment>
<dbReference type="HAMAP" id="MF_03105">
    <property type="entry name" value="Mdm34"/>
    <property type="match status" value="1"/>
</dbReference>
<dbReference type="GO" id="GO:0008289">
    <property type="term" value="F:lipid binding"/>
    <property type="evidence" value="ECO:0007669"/>
    <property type="project" value="UniProtKB-KW"/>
</dbReference>
<feature type="region of interest" description="Disordered" evidence="11">
    <location>
        <begin position="307"/>
        <end position="350"/>
    </location>
</feature>
<comment type="domain">
    <text evidence="10">Lacks alpha-helical transmembrane segments, suggesting that it resides in the membrane via beta-sheet conformations similar to those predicted for other outer membrane proteins and porin.</text>
</comment>
<comment type="caution">
    <text evidence="13">The sequence shown here is derived from an EMBL/GenBank/DDBJ whole genome shotgun (WGS) entry which is preliminary data.</text>
</comment>
<evidence type="ECO:0000256" key="7">
    <source>
        <dbReference type="ARBA" id="ARBA00023121"/>
    </source>
</evidence>
<organism evidence="13 14">
    <name type="scientific">Mortierella alpina</name>
    <name type="common">Oleaginous fungus</name>
    <name type="synonym">Mortierella renispora</name>
    <dbReference type="NCBI Taxonomy" id="64518"/>
    <lineage>
        <taxon>Eukaryota</taxon>
        <taxon>Fungi</taxon>
        <taxon>Fungi incertae sedis</taxon>
        <taxon>Mucoromycota</taxon>
        <taxon>Mortierellomycotina</taxon>
        <taxon>Mortierellomycetes</taxon>
        <taxon>Mortierellales</taxon>
        <taxon>Mortierellaceae</taxon>
        <taxon>Mortierella</taxon>
    </lineage>
</organism>
<comment type="subunit">
    <text evidence="10">Component of the ER-mitochondria encounter structure (ERMES) or MDM complex, composed of MMM1, MDM10, MDM12 and MDM34.</text>
</comment>
<dbReference type="InterPro" id="IPR031468">
    <property type="entry name" value="SMP_LBD"/>
</dbReference>
<feature type="compositionally biased region" description="Acidic residues" evidence="11">
    <location>
        <begin position="1640"/>
        <end position="1649"/>
    </location>
</feature>
<dbReference type="GO" id="GO:0006869">
    <property type="term" value="P:lipid transport"/>
    <property type="evidence" value="ECO:0007669"/>
    <property type="project" value="UniProtKB-KW"/>
</dbReference>
<feature type="compositionally biased region" description="Low complexity" evidence="11">
    <location>
        <begin position="679"/>
        <end position="706"/>
    </location>
</feature>
<dbReference type="GO" id="GO:0032040">
    <property type="term" value="C:small-subunit processome"/>
    <property type="evidence" value="ECO:0007669"/>
    <property type="project" value="InterPro"/>
</dbReference>
<keyword evidence="10" id="KW-0496">Mitochondrion</keyword>
<feature type="region of interest" description="Disordered" evidence="11">
    <location>
        <begin position="270"/>
        <end position="292"/>
    </location>
</feature>
<feature type="compositionally biased region" description="Basic and acidic residues" evidence="11">
    <location>
        <begin position="510"/>
        <end position="523"/>
    </location>
</feature>
<name>A0A9P8A761_MORAP</name>
<feature type="compositionally biased region" description="Polar residues" evidence="11">
    <location>
        <begin position="272"/>
        <end position="283"/>
    </location>
</feature>
<feature type="region of interest" description="Disordered" evidence="11">
    <location>
        <begin position="195"/>
        <end position="255"/>
    </location>
</feature>
<dbReference type="InterPro" id="IPR027536">
    <property type="entry name" value="MDM34"/>
</dbReference>
<keyword evidence="4 10" id="KW-1134">Transmembrane beta strand</keyword>
<evidence type="ECO:0000313" key="13">
    <source>
        <dbReference type="EMBL" id="KAG9324890.1"/>
    </source>
</evidence>
<evidence type="ECO:0000256" key="10">
    <source>
        <dbReference type="HAMAP-Rule" id="MF_03105"/>
    </source>
</evidence>
<dbReference type="Pfam" id="PF04615">
    <property type="entry name" value="Utp14"/>
    <property type="match status" value="1"/>
</dbReference>
<evidence type="ECO:0000256" key="11">
    <source>
        <dbReference type="SAM" id="MobiDB-lite"/>
    </source>
</evidence>
<dbReference type="EMBL" id="JAIFTL010000054">
    <property type="protein sequence ID" value="KAG9324890.1"/>
    <property type="molecule type" value="Genomic_DNA"/>
</dbReference>
<keyword evidence="5" id="KW-0597">Phosphoprotein</keyword>
<feature type="compositionally biased region" description="Acidic residues" evidence="11">
    <location>
        <begin position="912"/>
        <end position="934"/>
    </location>
</feature>
<keyword evidence="10" id="KW-0812">Transmembrane</keyword>
<gene>
    <name evidence="10" type="primary">MDM34</name>
    <name evidence="13" type="ORF">KVV02_003297</name>
</gene>
<feature type="compositionally biased region" description="Basic and acidic residues" evidence="11">
    <location>
        <begin position="197"/>
        <end position="212"/>
    </location>
</feature>
<feature type="compositionally biased region" description="Polar residues" evidence="11">
    <location>
        <begin position="308"/>
        <end position="317"/>
    </location>
</feature>
<feature type="region of interest" description="Disordered" evidence="11">
    <location>
        <begin position="1428"/>
        <end position="1449"/>
    </location>
</feature>
<comment type="similarity">
    <text evidence="10">Belongs to the MDM34 family.</text>
</comment>
<dbReference type="InterPro" id="IPR058825">
    <property type="entry name" value="MDM34_N"/>
</dbReference>
<dbReference type="CDD" id="cd21673">
    <property type="entry name" value="SMP_Mdm34"/>
    <property type="match status" value="1"/>
</dbReference>
<keyword evidence="8 10" id="KW-0472">Membrane</keyword>
<keyword evidence="3" id="KW-0813">Transport</keyword>
<evidence type="ECO:0000256" key="2">
    <source>
        <dbReference type="ARBA" id="ARBA00004604"/>
    </source>
</evidence>
<feature type="compositionally biased region" description="Low complexity" evidence="11">
    <location>
        <begin position="1061"/>
        <end position="1071"/>
    </location>
</feature>
<feature type="compositionally biased region" description="Polar residues" evidence="11">
    <location>
        <begin position="565"/>
        <end position="574"/>
    </location>
</feature>
<feature type="compositionally biased region" description="Polar residues" evidence="11">
    <location>
        <begin position="402"/>
        <end position="411"/>
    </location>
</feature>
<feature type="compositionally biased region" description="Low complexity" evidence="11">
    <location>
        <begin position="722"/>
        <end position="741"/>
    </location>
</feature>
<feature type="region of interest" description="Disordered" evidence="11">
    <location>
        <begin position="1519"/>
        <end position="1652"/>
    </location>
</feature>
<sequence>MAFRFQWPYFSEEFIQEAKTMLTNALNKGNKPAVIVDHITVKELDMGTLPPELEMLEMGELSMERFRGIFKLTYNGDAHIVLQTKVQANPMNVKKTDNPSYTRRGILAADQPLVVPMLLRISDFKLRGIIVLVVDQIKGITLVFKNDPLESVLVSSTFDSITPIQRFLQSEIEKQLRNLFQEDLPTAIHNLSQQFTKKPEEVSRQHSHDDAQGRPGIYDGGLGTPMISRNPSRRSSMLPGAKKIPGRTNSEPDLSIGIYYDDDGLAPVRKSASATVRSESPGSGSRRDPHTEYIGDAQRDLLEESRSYHANNPTPVHSSRGVSRRSSRASDQREHSGLFNHSAQDRSALAQQDPFQPSLGIAESTHLANQFANLIHSNQTISPYAQNLEHFAFRSVPPKRPTSVQYFGQSLSHKSQSPGGKSGPGPIDDPDLTNAASRNIRSYGAGYPNGYGQSSPRISHRRLQGKVGIRRYAMQMSAGNGPRELSDQDSDEYNDVEEALSEEEYVYIEKPVRSSAESDRDEAQDGQQLGRHPPSRKSRPSPSESSSSGSLQTIDGLSTLPINPHPSTMSGSQLTHRHPSHASSSATAVSTMPGGFSSAVDPRTWTESKSRVSTEDNNVGIEFKASSHRQATSPEAALHRKLAAMQLNDSQHQHSAPLEKAAPLSPAQPNDHLFKGGPSAATTAIATASTTTARTFSSTQRHSQPSPRLPPPAPLKRDKRNSSILSSRRVSSVGIGLGVLSREGDKRTKSALPSGNQPHSQQDTAYNHKVMAPGRQRGGGGGNRGNDRKPQANNHSRKARGAAAAAASASGSKSNKAVKSLSNVFSLDDEDESKSARRRKQYLDEVDNYEYNVDEIEDEDDEEIDSDDAFDEEDEAKYENFQFYGSKDQAKKNKKKQQLKTDNKGKGKKVESEDEDMSQDESEEEESEEEEGAEYMDISEMLDQPEEEEVALPKKTKVAGFNDTDSEADDFKLGDEDEEDEDEEDDDNEDEEEDEDEDEDENMDEDDAAKGADLTSFIDSLETSVKKRKQDDSSASTSKKARKNLRERTEAYDESEYNLQAHRSSAAHSASGSNKKKLDIFDLVSSIQDEAGFSSLKKNIQALENGPKKGKTTETLSAPLPKIVQDRLNRQAAYDESKKEVSKWLPIVQKNRQAEHLAFPMNAPPMDSPSSATLASKFDASTQMEKEVQSVLVEGGMQEKNLMEYEELALNKMSTEEVEKRRAELRMMRDLMFRDEIRAKRVSKIKSKLYRKIKKKERERNGLTAEEMAELDPQQAHEERLLAEQKRAQERMTLKHKNSGKWAKDQLKHGNFDPESRQAITEQIERGERLRRKIQDVDSDEEQSGGDSEYSDFDDDDVEGVKERAFDELAHVEAQLAKAEDAAMEAKVGKGVFAMKFMQDAAKRSKIEAQAAAEEFRKEMMDEDEMRAESSEDEWQSVTKGDKKAGKKASAVAEPGTVIGAGGRMVFGSSSTTPIDSDIVKGQEKAVKMNSGGQINKVALSGGHSTKVAGPVSVKIAGTSTRATAEDNDSDDGSANPWLQTDKHHQGKIARKNDKGMTKDSSKADKLQAKMKKHKAGETGSDDEVQIDTSSFLTLSKDSQKERGLHKDELKETVTETSATASKKTSKATKTSAAAAAESGTDDDSDASEAEPVMVHSKTAAALTQRDLVARAFANDNVVAEFEKEKMEVMEAERPKDVDMTLPGWGSWAGKGAKKKKNVVVKKAQPGDGVEASKRKDAKLAHVIINERRDKKAATYAVTQIPHPFKTWAQYEQSLRAPVGKEWNTNSTFQKMTLPRVTTKLGKIIDPLTAPFK</sequence>
<evidence type="ECO:0000313" key="14">
    <source>
        <dbReference type="Proteomes" id="UP000717515"/>
    </source>
</evidence>
<evidence type="ECO:0000256" key="5">
    <source>
        <dbReference type="ARBA" id="ARBA00022553"/>
    </source>
</evidence>
<dbReference type="Pfam" id="PF26545">
    <property type="entry name" value="Mdm34_N"/>
    <property type="match status" value="1"/>
</dbReference>
<feature type="compositionally biased region" description="Polar residues" evidence="11">
    <location>
        <begin position="751"/>
        <end position="765"/>
    </location>
</feature>
<evidence type="ECO:0000256" key="4">
    <source>
        <dbReference type="ARBA" id="ARBA00022452"/>
    </source>
</evidence>
<feature type="compositionally biased region" description="Basic and acidic residues" evidence="11">
    <location>
        <begin position="1323"/>
        <end position="1336"/>
    </location>
</feature>
<dbReference type="GO" id="GO:0007005">
    <property type="term" value="P:mitochondrion organization"/>
    <property type="evidence" value="ECO:0007669"/>
    <property type="project" value="InterPro"/>
</dbReference>
<feature type="compositionally biased region" description="Acidic residues" evidence="11">
    <location>
        <begin position="844"/>
        <end position="876"/>
    </location>
</feature>
<feature type="domain" description="SMP-LTD" evidence="12">
    <location>
        <begin position="1"/>
        <end position="193"/>
    </location>
</feature>
<evidence type="ECO:0000256" key="6">
    <source>
        <dbReference type="ARBA" id="ARBA00023055"/>
    </source>
</evidence>
<evidence type="ECO:0000259" key="12">
    <source>
        <dbReference type="PROSITE" id="PS51847"/>
    </source>
</evidence>
<feature type="compositionally biased region" description="Low complexity" evidence="11">
    <location>
        <begin position="581"/>
        <end position="591"/>
    </location>
</feature>
<feature type="compositionally biased region" description="Low complexity" evidence="11">
    <location>
        <begin position="1615"/>
        <end position="1639"/>
    </location>
</feature>
<feature type="compositionally biased region" description="Acidic residues" evidence="11">
    <location>
        <begin position="1337"/>
        <end position="1356"/>
    </location>
</feature>
<evidence type="ECO:0000256" key="3">
    <source>
        <dbReference type="ARBA" id="ARBA00022448"/>
    </source>
</evidence>
<feature type="compositionally biased region" description="Basic and acidic residues" evidence="11">
    <location>
        <begin position="899"/>
        <end position="911"/>
    </location>
</feature>
<feature type="compositionally biased region" description="Basic and acidic residues" evidence="11">
    <location>
        <begin position="1302"/>
        <end position="1316"/>
    </location>
</feature>
<keyword evidence="9" id="KW-0539">Nucleus</keyword>
<keyword evidence="10" id="KW-1000">Mitochondrion outer membrane</keyword>
<comment type="subcellular location">
    <subcellularLocation>
        <location evidence="1">Membrane</location>
    </subcellularLocation>
    <subcellularLocation>
        <location evidence="10">Mitochondrion outer membrane</location>
        <topology evidence="10">Multi-pass membrane protein</topology>
    </subcellularLocation>
    <subcellularLocation>
        <location evidence="2">Nucleus</location>
        <location evidence="2">Nucleolus</location>
    </subcellularLocation>
    <text evidence="10">The ERMES/MDM complex localizes to a few discrete foci (around 10 per single cell), that represent mitochondria-endoplasmic reticulum junctions. These foci are often found next to mtDNA nucleoids.</text>
</comment>
<feature type="compositionally biased region" description="Acidic residues" evidence="11">
    <location>
        <begin position="975"/>
        <end position="1007"/>
    </location>
</feature>
<dbReference type="Proteomes" id="UP000717515">
    <property type="component" value="Unassembled WGS sequence"/>
</dbReference>
<reference evidence="13" key="1">
    <citation type="submission" date="2021-07" db="EMBL/GenBank/DDBJ databases">
        <title>Draft genome of Mortierella alpina, strain LL118, isolated from an aspen leaf litter sample.</title>
        <authorList>
            <person name="Yang S."/>
            <person name="Vinatzer B.A."/>
        </authorList>
    </citation>
    <scope>NUCLEOTIDE SEQUENCE</scope>
    <source>
        <strain evidence="13">LL118</strain>
    </source>
</reference>
<feature type="compositionally biased region" description="Low complexity" evidence="11">
    <location>
        <begin position="540"/>
        <end position="550"/>
    </location>
</feature>
<feature type="region of interest" description="Disordered" evidence="11">
    <location>
        <begin position="1292"/>
        <end position="1356"/>
    </location>
</feature>
<proteinExistence type="inferred from homology"/>
<protein>
    <recommendedName>
        <fullName evidence="10">Mitochondrial distribution and morphology protein 34</fullName>
    </recommendedName>
</protein>
<dbReference type="GO" id="GO:0006364">
    <property type="term" value="P:rRNA processing"/>
    <property type="evidence" value="ECO:0007669"/>
    <property type="project" value="InterPro"/>
</dbReference>
<feature type="compositionally biased region" description="Polar residues" evidence="11">
    <location>
        <begin position="1587"/>
        <end position="1597"/>
    </location>
</feature>
<dbReference type="PANTHER" id="PTHR14150:SF12">
    <property type="entry name" value="U3 SMALL NUCLEOLAR RNA-ASSOCIATED PROTEIN 14 HOMOLOG A"/>
    <property type="match status" value="1"/>
</dbReference>
<evidence type="ECO:0000256" key="1">
    <source>
        <dbReference type="ARBA" id="ARBA00004370"/>
    </source>
</evidence>
<feature type="region of interest" description="Disordered" evidence="11">
    <location>
        <begin position="499"/>
        <end position="1075"/>
    </location>
</feature>
<feature type="compositionally biased region" description="Basic and acidic residues" evidence="11">
    <location>
        <begin position="1551"/>
        <end position="1568"/>
    </location>
</feature>
<keyword evidence="7" id="KW-0446">Lipid-binding</keyword>
<dbReference type="PROSITE" id="PS51847">
    <property type="entry name" value="SMP"/>
    <property type="match status" value="1"/>
</dbReference>
<dbReference type="GO" id="GO:0032865">
    <property type="term" value="C:ERMES complex"/>
    <property type="evidence" value="ECO:0007669"/>
    <property type="project" value="UniProtKB-UniRule"/>
</dbReference>
<evidence type="ECO:0000256" key="9">
    <source>
        <dbReference type="ARBA" id="ARBA00023242"/>
    </source>
</evidence>
<dbReference type="PANTHER" id="PTHR14150">
    <property type="entry name" value="U3 SMALL NUCLEOLAR RNA-ASSOCIATED PROTEIN 14"/>
    <property type="match status" value="1"/>
</dbReference>